<evidence type="ECO:0000313" key="8">
    <source>
        <dbReference type="RefSeq" id="XP_008477304.1"/>
    </source>
</evidence>
<dbReference type="PANTHER" id="PTHR31703:SF2">
    <property type="entry name" value="UPF0669 PROTEIN C6ORF120"/>
    <property type="match status" value="1"/>
</dbReference>
<proteinExistence type="inferred from homology"/>
<keyword evidence="5" id="KW-0325">Glycoprotein</keyword>
<keyword evidence="3" id="KW-0964">Secreted</keyword>
<evidence type="ECO:0000256" key="3">
    <source>
        <dbReference type="ARBA" id="ARBA00022525"/>
    </source>
</evidence>
<dbReference type="STRING" id="121845.A0A1S3D9L1"/>
<sequence>MISSIALPLLCFIGVIVGLSATDEWYENTGYNKYLLESVPGEVKAGKYFHYSLNYQGPLSLYLTSKTGDADFYVSTSVEKPTYEPDTYDVQSASCGIDDHKKGSEQTGDADFYVSTSVEKPTYEPDTYDVQSASCGID</sequence>
<evidence type="ECO:0000313" key="7">
    <source>
        <dbReference type="Proteomes" id="UP000079169"/>
    </source>
</evidence>
<evidence type="ECO:0000256" key="6">
    <source>
        <dbReference type="SAM" id="SignalP"/>
    </source>
</evidence>
<keyword evidence="7" id="KW-1185">Reference proteome</keyword>
<feature type="signal peptide" evidence="6">
    <location>
        <begin position="1"/>
        <end position="21"/>
    </location>
</feature>
<dbReference type="GeneID" id="103514216"/>
<comment type="similarity">
    <text evidence="2">Belongs to the UPF0669 family.</text>
</comment>
<comment type="subcellular location">
    <subcellularLocation>
        <location evidence="1">Secreted</location>
    </subcellularLocation>
</comment>
<dbReference type="AlphaFoldDB" id="A0A1S3D9L1"/>
<name>A0A1S3D9L1_DIACI</name>
<organism evidence="7 8">
    <name type="scientific">Diaphorina citri</name>
    <name type="common">Asian citrus psyllid</name>
    <dbReference type="NCBI Taxonomy" id="121845"/>
    <lineage>
        <taxon>Eukaryota</taxon>
        <taxon>Metazoa</taxon>
        <taxon>Ecdysozoa</taxon>
        <taxon>Arthropoda</taxon>
        <taxon>Hexapoda</taxon>
        <taxon>Insecta</taxon>
        <taxon>Pterygota</taxon>
        <taxon>Neoptera</taxon>
        <taxon>Paraneoptera</taxon>
        <taxon>Hemiptera</taxon>
        <taxon>Sternorrhyncha</taxon>
        <taxon>Psylloidea</taxon>
        <taxon>Psyllidae</taxon>
        <taxon>Diaphorininae</taxon>
        <taxon>Diaphorina</taxon>
    </lineage>
</organism>
<dbReference type="InterPro" id="IPR031420">
    <property type="entry name" value="UPF0669"/>
</dbReference>
<accession>A0A1S3D9L1</accession>
<dbReference type="KEGG" id="dci:103514216"/>
<evidence type="ECO:0000256" key="1">
    <source>
        <dbReference type="ARBA" id="ARBA00004613"/>
    </source>
</evidence>
<dbReference type="Pfam" id="PF17065">
    <property type="entry name" value="UPF0669"/>
    <property type="match status" value="1"/>
</dbReference>
<gene>
    <name evidence="8" type="primary">LOC103514216</name>
</gene>
<feature type="chain" id="PRO_5010211684" evidence="6">
    <location>
        <begin position="22"/>
        <end position="138"/>
    </location>
</feature>
<dbReference type="GO" id="GO:0005576">
    <property type="term" value="C:extracellular region"/>
    <property type="evidence" value="ECO:0007669"/>
    <property type="project" value="UniProtKB-SubCell"/>
</dbReference>
<evidence type="ECO:0000256" key="4">
    <source>
        <dbReference type="ARBA" id="ARBA00022729"/>
    </source>
</evidence>
<dbReference type="RefSeq" id="XP_008477304.1">
    <property type="nucleotide sequence ID" value="XM_008479082.3"/>
</dbReference>
<reference evidence="8" key="1">
    <citation type="submission" date="2025-08" db="UniProtKB">
        <authorList>
            <consortium name="RefSeq"/>
        </authorList>
    </citation>
    <scope>IDENTIFICATION</scope>
</reference>
<evidence type="ECO:0000256" key="2">
    <source>
        <dbReference type="ARBA" id="ARBA00008960"/>
    </source>
</evidence>
<dbReference type="PaxDb" id="121845-A0A1S3D9L1"/>
<dbReference type="Proteomes" id="UP000079169">
    <property type="component" value="Unplaced"/>
</dbReference>
<dbReference type="PANTHER" id="PTHR31703">
    <property type="entry name" value="UPF0669 PROTEIN C6ORF120"/>
    <property type="match status" value="1"/>
</dbReference>
<evidence type="ECO:0000256" key="5">
    <source>
        <dbReference type="ARBA" id="ARBA00023180"/>
    </source>
</evidence>
<protein>
    <submittedName>
        <fullName evidence="8">UPF0669 protein C6orf120 homolog</fullName>
    </submittedName>
</protein>
<keyword evidence="4 6" id="KW-0732">Signal</keyword>